<dbReference type="PANTHER" id="PTHR43816">
    <property type="entry name" value="NICOTINAMIDE PHOSPHORIBOSYLTRANSFERASE"/>
    <property type="match status" value="1"/>
</dbReference>
<dbReference type="Pfam" id="PF04095">
    <property type="entry name" value="NAPRTase"/>
    <property type="match status" value="1"/>
</dbReference>
<dbReference type="GO" id="GO:0047280">
    <property type="term" value="F:nicotinamide phosphoribosyltransferase activity"/>
    <property type="evidence" value="ECO:0007669"/>
    <property type="project" value="UniProtKB-EC"/>
</dbReference>
<keyword evidence="3 12" id="KW-0328">Glycosyltransferase</keyword>
<accession>A0AAJ3TVY5</accession>
<dbReference type="NCBIfam" id="NF006629">
    <property type="entry name" value="PRK09198.1"/>
    <property type="match status" value="1"/>
</dbReference>
<feature type="domain" description="Nicotinamide phosphoribosyltransferase N-terminal" evidence="11">
    <location>
        <begin position="10"/>
        <end position="103"/>
    </location>
</feature>
<evidence type="ECO:0000256" key="3">
    <source>
        <dbReference type="ARBA" id="ARBA00022676"/>
    </source>
</evidence>
<comment type="similarity">
    <text evidence="1">Belongs to the NAPRTase family.</text>
</comment>
<evidence type="ECO:0000256" key="7">
    <source>
        <dbReference type="ARBA" id="ARBA00035036"/>
    </source>
</evidence>
<dbReference type="InterPro" id="IPR041525">
    <property type="entry name" value="N/Namide_PRibTrfase"/>
</dbReference>
<dbReference type="Pfam" id="PF18127">
    <property type="entry name" value="NAMPT_N"/>
    <property type="match status" value="1"/>
</dbReference>
<keyword evidence="4" id="KW-0808">Transferase</keyword>
<dbReference type="Gene3D" id="3.20.20.70">
    <property type="entry name" value="Aldolase class I"/>
    <property type="match status" value="1"/>
</dbReference>
<name>A0AAJ3TVY5_9MYCO</name>
<reference evidence="12 13" key="1">
    <citation type="submission" date="2016-01" db="EMBL/GenBank/DDBJ databases">
        <title>The new phylogeny of the genus Mycobacterium.</title>
        <authorList>
            <person name="Tarcisio F."/>
            <person name="Conor M."/>
            <person name="Antonella G."/>
            <person name="Elisabetta G."/>
            <person name="Giulia F.S."/>
            <person name="Sara T."/>
            <person name="Anna F."/>
            <person name="Clotilde B."/>
            <person name="Roberto B."/>
            <person name="Veronica D.S."/>
            <person name="Fabio R."/>
            <person name="Monica P."/>
            <person name="Olivier J."/>
            <person name="Enrico T."/>
            <person name="Nicola S."/>
        </authorList>
    </citation>
    <scope>NUCLEOTIDE SEQUENCE [LARGE SCALE GENOMIC DNA]</scope>
    <source>
        <strain evidence="12 13">DSM 44616</strain>
    </source>
</reference>
<feature type="compositionally biased region" description="Polar residues" evidence="9">
    <location>
        <begin position="478"/>
        <end position="489"/>
    </location>
</feature>
<dbReference type="InterPro" id="IPR013785">
    <property type="entry name" value="Aldolase_TIM"/>
</dbReference>
<evidence type="ECO:0000256" key="6">
    <source>
        <dbReference type="ARBA" id="ARBA00035024"/>
    </source>
</evidence>
<evidence type="ECO:0000256" key="2">
    <source>
        <dbReference type="ARBA" id="ARBA00022642"/>
    </source>
</evidence>
<dbReference type="GO" id="GO:0009435">
    <property type="term" value="P:NAD+ biosynthetic process"/>
    <property type="evidence" value="ECO:0007669"/>
    <property type="project" value="InterPro"/>
</dbReference>
<dbReference type="InterPro" id="IPR036068">
    <property type="entry name" value="Nicotinate_pribotase-like_C"/>
</dbReference>
<evidence type="ECO:0000256" key="9">
    <source>
        <dbReference type="SAM" id="MobiDB-lite"/>
    </source>
</evidence>
<protein>
    <recommendedName>
        <fullName evidence="7">Nicotinamide phosphoribosyltransferase</fullName>
        <ecNumber evidence="6">2.4.2.12</ecNumber>
    </recommendedName>
</protein>
<evidence type="ECO:0000259" key="10">
    <source>
        <dbReference type="Pfam" id="PF04095"/>
    </source>
</evidence>
<dbReference type="EMBL" id="LQPR01000043">
    <property type="protein sequence ID" value="ORW69852.1"/>
    <property type="molecule type" value="Genomic_DNA"/>
</dbReference>
<comment type="catalytic activity">
    <reaction evidence="8">
        <text>beta-nicotinamide D-ribonucleotide + diphosphate = 5-phospho-alpha-D-ribose 1-diphosphate + nicotinamide + H(+)</text>
        <dbReference type="Rhea" id="RHEA:16149"/>
        <dbReference type="ChEBI" id="CHEBI:14649"/>
        <dbReference type="ChEBI" id="CHEBI:15378"/>
        <dbReference type="ChEBI" id="CHEBI:17154"/>
        <dbReference type="ChEBI" id="CHEBI:33019"/>
        <dbReference type="ChEBI" id="CHEBI:58017"/>
        <dbReference type="EC" id="2.4.2.12"/>
    </reaction>
    <physiologicalReaction direction="right-to-left" evidence="8">
        <dbReference type="Rhea" id="RHEA:16151"/>
    </physiologicalReaction>
</comment>
<evidence type="ECO:0000313" key="12">
    <source>
        <dbReference type="EMBL" id="ORW69852.1"/>
    </source>
</evidence>
<dbReference type="InterPro" id="IPR016471">
    <property type="entry name" value="Nicotinamide_PRibTrfase"/>
</dbReference>
<dbReference type="PANTHER" id="PTHR43816:SF1">
    <property type="entry name" value="NICOTINAMIDE PHOSPHORIBOSYLTRANSFERASE"/>
    <property type="match status" value="1"/>
</dbReference>
<organism evidence="12 13">
    <name type="scientific">Mycobacterium saskatchewanense</name>
    <dbReference type="NCBI Taxonomy" id="220927"/>
    <lineage>
        <taxon>Bacteria</taxon>
        <taxon>Bacillati</taxon>
        <taxon>Actinomycetota</taxon>
        <taxon>Actinomycetes</taxon>
        <taxon>Mycobacteriales</taxon>
        <taxon>Mycobacteriaceae</taxon>
        <taxon>Mycobacterium</taxon>
        <taxon>Mycobacterium simiae complex</taxon>
    </lineage>
</organism>
<feature type="domain" description="Nicotinate/nicotinamide phosphoribosyltransferase" evidence="10">
    <location>
        <begin position="178"/>
        <end position="446"/>
    </location>
</feature>
<comment type="caution">
    <text evidence="12">The sequence shown here is derived from an EMBL/GenBank/DDBJ whole genome shotgun (WGS) entry which is preliminary data.</text>
</comment>
<evidence type="ECO:0000256" key="4">
    <source>
        <dbReference type="ARBA" id="ARBA00022679"/>
    </source>
</evidence>
<keyword evidence="13" id="KW-1185">Reference proteome</keyword>
<evidence type="ECO:0000313" key="13">
    <source>
        <dbReference type="Proteomes" id="UP000193387"/>
    </source>
</evidence>
<comment type="pathway">
    <text evidence="5">Cofactor biosynthesis; NAD(+) biosynthesis; nicotinamide D-ribonucleotide from 5-phospho-alpha-D-ribose 1-diphosphate and nicotinamide: step 1/1.</text>
</comment>
<sequence length="495" mass="55081">MPRILSNFDNLILNTDTYKHSHWNLYPPGTEYVSSYIESRGGPFPAHLFVGLQAFVKKHLLRPLTIDDIDEAEIVTRQHEIPFNRKGWLGVVNDHGGYLPVEIQAVPEGTVLPNKNVLVQVVNTDPEYPWATSFFETALLRAIWYPTSVATTSWLAKQLIREALEKTSDHPEILRDVLQDYGARGVSSQESAALGGLAHLINFRQTNTISGSLAATLYYNALRPAISQPNSEHTTVTSWGRENEAKAHSNLIEQYKGWPFVVAVSDSYDLDNAVHKIFGGELKEQIINSGSTILVRPDSGDPPTVISDTIEGLIEEFGSQTNSKGYRVLPDYVRTAQGDGLTLESLKRIYAELDRRGLAADNIYLGMGGGLLQYINRDSLAFAQKASAAKIDGEWVDVFKEPKTDTAKQSKRGRLALVLRDGEYRTVRQEEAGEGENLLRTVYRNGKLLVNDNFEDLIERSERPVPRWYYAPVHGSATADQPTRSSISSVKGIPA</sequence>
<evidence type="ECO:0000256" key="5">
    <source>
        <dbReference type="ARBA" id="ARBA00035007"/>
    </source>
</evidence>
<gene>
    <name evidence="12" type="ORF">AWC23_19070</name>
</gene>
<dbReference type="SUPFAM" id="SSF51690">
    <property type="entry name" value="Nicotinate/Quinolinate PRTase C-terminal domain-like"/>
    <property type="match status" value="1"/>
</dbReference>
<dbReference type="InterPro" id="IPR041529">
    <property type="entry name" value="DUF5598"/>
</dbReference>
<evidence type="ECO:0000256" key="8">
    <source>
        <dbReference type="ARBA" id="ARBA00047835"/>
    </source>
</evidence>
<dbReference type="RefSeq" id="WP_085256945.1">
    <property type="nucleotide sequence ID" value="NZ_AP022573.1"/>
</dbReference>
<evidence type="ECO:0000259" key="11">
    <source>
        <dbReference type="Pfam" id="PF18127"/>
    </source>
</evidence>
<dbReference type="EC" id="2.4.2.12" evidence="6"/>
<dbReference type="Proteomes" id="UP000193387">
    <property type="component" value="Unassembled WGS sequence"/>
</dbReference>
<dbReference type="PIRSF" id="PIRSF005943">
    <property type="entry name" value="NMPRT"/>
    <property type="match status" value="1"/>
</dbReference>
<proteinExistence type="inferred from homology"/>
<evidence type="ECO:0000256" key="1">
    <source>
        <dbReference type="ARBA" id="ARBA00010897"/>
    </source>
</evidence>
<feature type="region of interest" description="Disordered" evidence="9">
    <location>
        <begin position="475"/>
        <end position="495"/>
    </location>
</feature>
<keyword evidence="2" id="KW-0662">Pyridine nucleotide biosynthesis</keyword>
<dbReference type="AlphaFoldDB" id="A0AAJ3TVY5"/>